<feature type="compositionally biased region" description="Low complexity" evidence="5">
    <location>
        <begin position="336"/>
        <end position="348"/>
    </location>
</feature>
<evidence type="ECO:0000256" key="5">
    <source>
        <dbReference type="SAM" id="MobiDB-lite"/>
    </source>
</evidence>
<reference evidence="7 8" key="1">
    <citation type="submission" date="2020-02" db="EMBL/GenBank/DDBJ databases">
        <authorList>
            <person name="Ma Q."/>
            <person name="Huang Y."/>
            <person name="Song X."/>
            <person name="Pei D."/>
        </authorList>
    </citation>
    <scope>NUCLEOTIDE SEQUENCE [LARGE SCALE GENOMIC DNA]</scope>
    <source>
        <strain evidence="7">Sxm20200214</strain>
        <tissue evidence="7">Leaf</tissue>
    </source>
</reference>
<evidence type="ECO:0000259" key="6">
    <source>
        <dbReference type="PROSITE" id="PS51005"/>
    </source>
</evidence>
<dbReference type="EMBL" id="JAAMPC010000010">
    <property type="protein sequence ID" value="KAG2290585.1"/>
    <property type="molecule type" value="Genomic_DNA"/>
</dbReference>
<feature type="region of interest" description="Disordered" evidence="5">
    <location>
        <begin position="336"/>
        <end position="360"/>
    </location>
</feature>
<evidence type="ECO:0000256" key="2">
    <source>
        <dbReference type="ARBA" id="ARBA00023125"/>
    </source>
</evidence>
<feature type="compositionally biased region" description="Low complexity" evidence="5">
    <location>
        <begin position="289"/>
        <end position="304"/>
    </location>
</feature>
<dbReference type="Pfam" id="PF02365">
    <property type="entry name" value="NAM"/>
    <property type="match status" value="1"/>
</dbReference>
<keyword evidence="8" id="KW-1185">Reference proteome</keyword>
<keyword evidence="2" id="KW-0238">DNA-binding</keyword>
<organism evidence="7 8">
    <name type="scientific">Brassica carinata</name>
    <name type="common">Ethiopian mustard</name>
    <name type="synonym">Abyssinian cabbage</name>
    <dbReference type="NCBI Taxonomy" id="52824"/>
    <lineage>
        <taxon>Eukaryota</taxon>
        <taxon>Viridiplantae</taxon>
        <taxon>Streptophyta</taxon>
        <taxon>Embryophyta</taxon>
        <taxon>Tracheophyta</taxon>
        <taxon>Spermatophyta</taxon>
        <taxon>Magnoliopsida</taxon>
        <taxon>eudicotyledons</taxon>
        <taxon>Gunneridae</taxon>
        <taxon>Pentapetalae</taxon>
        <taxon>rosids</taxon>
        <taxon>malvids</taxon>
        <taxon>Brassicales</taxon>
        <taxon>Brassicaceae</taxon>
        <taxon>Brassiceae</taxon>
        <taxon>Brassica</taxon>
    </lineage>
</organism>
<evidence type="ECO:0000313" key="8">
    <source>
        <dbReference type="Proteomes" id="UP000886595"/>
    </source>
</evidence>
<feature type="domain" description="NAC" evidence="6">
    <location>
        <begin position="55"/>
        <end position="199"/>
    </location>
</feature>
<dbReference type="InterPro" id="IPR003441">
    <property type="entry name" value="NAC-dom"/>
</dbReference>
<dbReference type="SUPFAM" id="SSF101941">
    <property type="entry name" value="NAC domain"/>
    <property type="match status" value="1"/>
</dbReference>
<accession>A0A8X7RLX8</accession>
<comment type="caution">
    <text evidence="7">The sequence shown here is derived from an EMBL/GenBank/DDBJ whole genome shotgun (WGS) entry which is preliminary data.</text>
</comment>
<feature type="region of interest" description="Disordered" evidence="5">
    <location>
        <begin position="286"/>
        <end position="311"/>
    </location>
</feature>
<dbReference type="PANTHER" id="PTHR31719">
    <property type="entry name" value="NAC TRANSCRIPTION FACTOR 56"/>
    <property type="match status" value="1"/>
</dbReference>
<feature type="region of interest" description="Disordered" evidence="5">
    <location>
        <begin position="236"/>
        <end position="273"/>
    </location>
</feature>
<proteinExistence type="predicted"/>
<feature type="compositionally biased region" description="Low complexity" evidence="5">
    <location>
        <begin position="12"/>
        <end position="22"/>
    </location>
</feature>
<evidence type="ECO:0000313" key="7">
    <source>
        <dbReference type="EMBL" id="KAG2290585.1"/>
    </source>
</evidence>
<evidence type="ECO:0000256" key="3">
    <source>
        <dbReference type="ARBA" id="ARBA00023163"/>
    </source>
</evidence>
<dbReference type="PROSITE" id="PS51005">
    <property type="entry name" value="NAC"/>
    <property type="match status" value="1"/>
</dbReference>
<evidence type="ECO:0000256" key="1">
    <source>
        <dbReference type="ARBA" id="ARBA00023015"/>
    </source>
</evidence>
<dbReference type="Gene3D" id="2.170.150.80">
    <property type="entry name" value="NAC domain"/>
    <property type="match status" value="1"/>
</dbReference>
<feature type="region of interest" description="Disordered" evidence="5">
    <location>
        <begin position="1"/>
        <end position="27"/>
    </location>
</feature>
<protein>
    <recommendedName>
        <fullName evidence="6">NAC domain-containing protein</fullName>
    </recommendedName>
</protein>
<keyword evidence="1" id="KW-0805">Transcription regulation</keyword>
<evidence type="ECO:0000256" key="4">
    <source>
        <dbReference type="ARBA" id="ARBA00023242"/>
    </source>
</evidence>
<dbReference type="PANTHER" id="PTHR31719:SF222">
    <property type="entry name" value="NAC DOMAIN-CONTAINING PROTEIN"/>
    <property type="match status" value="1"/>
</dbReference>
<name>A0A8X7RLX8_BRACI</name>
<dbReference type="AlphaFoldDB" id="A0A8X7RLX8"/>
<keyword evidence="4" id="KW-0539">Nucleus</keyword>
<dbReference type="GO" id="GO:0003677">
    <property type="term" value="F:DNA binding"/>
    <property type="evidence" value="ECO:0007669"/>
    <property type="project" value="UniProtKB-KW"/>
</dbReference>
<dbReference type="GO" id="GO:0006355">
    <property type="term" value="P:regulation of DNA-templated transcription"/>
    <property type="evidence" value="ECO:0007669"/>
    <property type="project" value="InterPro"/>
</dbReference>
<sequence length="463" mass="53135">MEKIGSVSLTRSSNFEEGSSSSQNHVNNLEEEQRLMMFRSRYHRTVQAMPHPPVYPPGSRFLPTDLGCVRVHLRNKVEKNKSGFITTLDLYKDDPWLLDHVQNDLFPRGEWYYFTPRNKRGSSSCNRTVRGRGGGTWRSTSGKEAIFDKDDKVQGYKQSLVYNKTNVNGKIKPTGWNMTEYCLHEENQDDLVLCHVKGDIKKKGFTEEVKENNILSDQVQNPEEEEAGANGVEMRRTLQEDHQQQQQQEQDTLSVVSVPPPHDGGQGLGVETTQNNDHDLMLQEDHGDATQQQQQHPQEQDGPPVLFIPPDEYRNSEHLMTMQNNLMTTLLQLNHGEQQQQQEQDAPPVLVPPPPHEGRDSGFERMINNDNNFMTTMMLQEDHGDATLKQQLQEKVAPAVLVRPPHEGQDAVLEEMMNDENNFMPRWDEGQQYQFDDLDLYIDVDDLFNFPDLQENDGLVGRV</sequence>
<gene>
    <name evidence="7" type="ORF">Bca52824_050189</name>
</gene>
<dbReference type="InterPro" id="IPR036093">
    <property type="entry name" value="NAC_dom_sf"/>
</dbReference>
<keyword evidence="3" id="KW-0804">Transcription</keyword>
<dbReference type="Proteomes" id="UP000886595">
    <property type="component" value="Unassembled WGS sequence"/>
</dbReference>